<evidence type="ECO:0000313" key="3">
    <source>
        <dbReference type="EMBL" id="RKQ91416.1"/>
    </source>
</evidence>
<dbReference type="Gene3D" id="1.10.10.10">
    <property type="entry name" value="Winged helix-like DNA-binding domain superfamily/Winged helix DNA-binding domain"/>
    <property type="match status" value="1"/>
</dbReference>
<dbReference type="EMBL" id="RBIL01000001">
    <property type="protein sequence ID" value="RKQ91416.1"/>
    <property type="molecule type" value="Genomic_DNA"/>
</dbReference>
<accession>A0A660LAJ1</accession>
<dbReference type="InterPro" id="IPR005149">
    <property type="entry name" value="Tscrpt_reg_PadR_N"/>
</dbReference>
<evidence type="ECO:0000256" key="1">
    <source>
        <dbReference type="SAM" id="MobiDB-lite"/>
    </source>
</evidence>
<keyword evidence="4" id="KW-1185">Reference proteome</keyword>
<reference evidence="3 4" key="1">
    <citation type="submission" date="2018-10" db="EMBL/GenBank/DDBJ databases">
        <title>Genomic Encyclopedia of Archaeal and Bacterial Type Strains, Phase II (KMG-II): from individual species to whole genera.</title>
        <authorList>
            <person name="Goeker M."/>
        </authorList>
    </citation>
    <scope>NUCLEOTIDE SEQUENCE [LARGE SCALE GENOMIC DNA]</scope>
    <source>
        <strain evidence="3 4">DSM 14954</strain>
    </source>
</reference>
<dbReference type="Proteomes" id="UP000278962">
    <property type="component" value="Unassembled WGS sequence"/>
</dbReference>
<dbReference type="Pfam" id="PF03551">
    <property type="entry name" value="PadR"/>
    <property type="match status" value="1"/>
</dbReference>
<protein>
    <submittedName>
        <fullName evidence="3">PadR family transcriptional regulator</fullName>
    </submittedName>
</protein>
<feature type="region of interest" description="Disordered" evidence="1">
    <location>
        <begin position="1"/>
        <end position="43"/>
    </location>
</feature>
<dbReference type="InterPro" id="IPR036388">
    <property type="entry name" value="WH-like_DNA-bd_sf"/>
</dbReference>
<proteinExistence type="predicted"/>
<evidence type="ECO:0000313" key="4">
    <source>
        <dbReference type="Proteomes" id="UP000278962"/>
    </source>
</evidence>
<dbReference type="PANTHER" id="PTHR43252">
    <property type="entry name" value="TRANSCRIPTIONAL REGULATOR YQJI"/>
    <property type="match status" value="1"/>
</dbReference>
<sequence length="193" mass="20680">MTGGGRGGPPWGDPRLFKAMFFGPGGPGGHRGGPHGGRRGGRARRGDVRAALLLLIEGGPQNGYQLIQEIERRTDGLWKPSPGSVYPALQQLEDEGLVRAVEFEGKRAFELTDEGRTYVEGNRAELGDPFEAATGGVDENVMDLRGVLFQVGAAAMQVAAAGHTDEAKKILAEARRSLYKILAEDDPEDRADN</sequence>
<organism evidence="3 4">
    <name type="scientific">Solirubrobacter pauli</name>
    <dbReference type="NCBI Taxonomy" id="166793"/>
    <lineage>
        <taxon>Bacteria</taxon>
        <taxon>Bacillati</taxon>
        <taxon>Actinomycetota</taxon>
        <taxon>Thermoleophilia</taxon>
        <taxon>Solirubrobacterales</taxon>
        <taxon>Solirubrobacteraceae</taxon>
        <taxon>Solirubrobacter</taxon>
    </lineage>
</organism>
<evidence type="ECO:0000259" key="2">
    <source>
        <dbReference type="Pfam" id="PF03551"/>
    </source>
</evidence>
<name>A0A660LAJ1_9ACTN</name>
<dbReference type="SUPFAM" id="SSF46785">
    <property type="entry name" value="Winged helix' DNA-binding domain"/>
    <property type="match status" value="1"/>
</dbReference>
<dbReference type="PANTHER" id="PTHR43252:SF2">
    <property type="entry name" value="TRANSCRIPTION REGULATOR, PADR-LIKE FAMILY"/>
    <property type="match status" value="1"/>
</dbReference>
<dbReference type="AlphaFoldDB" id="A0A660LAJ1"/>
<feature type="compositionally biased region" description="Gly residues" evidence="1">
    <location>
        <begin position="1"/>
        <end position="10"/>
    </location>
</feature>
<comment type="caution">
    <text evidence="3">The sequence shown here is derived from an EMBL/GenBank/DDBJ whole genome shotgun (WGS) entry which is preliminary data.</text>
</comment>
<dbReference type="RefSeq" id="WP_211339855.1">
    <property type="nucleotide sequence ID" value="NZ_RBIL01000001.1"/>
</dbReference>
<gene>
    <name evidence="3" type="ORF">C8N24_1238</name>
</gene>
<dbReference type="InterPro" id="IPR036390">
    <property type="entry name" value="WH_DNA-bd_sf"/>
</dbReference>
<feature type="domain" description="Transcription regulator PadR N-terminal" evidence="2">
    <location>
        <begin position="52"/>
        <end position="119"/>
    </location>
</feature>
<feature type="compositionally biased region" description="Basic residues" evidence="1">
    <location>
        <begin position="32"/>
        <end position="43"/>
    </location>
</feature>